<keyword evidence="8" id="KW-1185">Reference proteome</keyword>
<feature type="domain" description="Histidine kinase" evidence="6">
    <location>
        <begin position="24"/>
        <end position="158"/>
    </location>
</feature>
<keyword evidence="4" id="KW-0418">Kinase</keyword>
<evidence type="ECO:0000256" key="3">
    <source>
        <dbReference type="ARBA" id="ARBA00022679"/>
    </source>
</evidence>
<dbReference type="Gene3D" id="3.30.565.10">
    <property type="entry name" value="Histidine kinase-like ATPase, C-terminal domain"/>
    <property type="match status" value="1"/>
</dbReference>
<dbReference type="AlphaFoldDB" id="A0A0L0SK67"/>
<dbReference type="InterPro" id="IPR005467">
    <property type="entry name" value="His_kinase_dom"/>
</dbReference>
<dbReference type="eggNOG" id="KOG0519">
    <property type="taxonomic scope" value="Eukaryota"/>
</dbReference>
<dbReference type="EMBL" id="GG745341">
    <property type="protein sequence ID" value="KNE62814.1"/>
    <property type="molecule type" value="Genomic_DNA"/>
</dbReference>
<proteinExistence type="predicted"/>
<dbReference type="EC" id="2.7.13.3" evidence="2"/>
<evidence type="ECO:0000256" key="4">
    <source>
        <dbReference type="ARBA" id="ARBA00022777"/>
    </source>
</evidence>
<reference evidence="8" key="2">
    <citation type="submission" date="2009-11" db="EMBL/GenBank/DDBJ databases">
        <title>The Genome Sequence of Allomyces macrogynus strain ATCC 38327.</title>
        <authorList>
            <consortium name="The Broad Institute Genome Sequencing Platform"/>
            <person name="Russ C."/>
            <person name="Cuomo C."/>
            <person name="Shea T."/>
            <person name="Young S.K."/>
            <person name="Zeng Q."/>
            <person name="Koehrsen M."/>
            <person name="Haas B."/>
            <person name="Borodovsky M."/>
            <person name="Guigo R."/>
            <person name="Alvarado L."/>
            <person name="Berlin A."/>
            <person name="Borenstein D."/>
            <person name="Chen Z."/>
            <person name="Engels R."/>
            <person name="Freedman E."/>
            <person name="Gellesch M."/>
            <person name="Goldberg J."/>
            <person name="Griggs A."/>
            <person name="Gujja S."/>
            <person name="Heiman D."/>
            <person name="Hepburn T."/>
            <person name="Howarth C."/>
            <person name="Jen D."/>
            <person name="Larson L."/>
            <person name="Lewis B."/>
            <person name="Mehta T."/>
            <person name="Park D."/>
            <person name="Pearson M."/>
            <person name="Roberts A."/>
            <person name="Saif S."/>
            <person name="Shenoy N."/>
            <person name="Sisk P."/>
            <person name="Stolte C."/>
            <person name="Sykes S."/>
            <person name="Walk T."/>
            <person name="White J."/>
            <person name="Yandava C."/>
            <person name="Burger G."/>
            <person name="Gray M.W."/>
            <person name="Holland P.W.H."/>
            <person name="King N."/>
            <person name="Lang F.B.F."/>
            <person name="Roger A.J."/>
            <person name="Ruiz-Trillo I."/>
            <person name="Lander E."/>
            <person name="Nusbaum C."/>
        </authorList>
    </citation>
    <scope>NUCLEOTIDE SEQUENCE [LARGE SCALE GENOMIC DNA]</scope>
    <source>
        <strain evidence="8">ATCC 38327</strain>
    </source>
</reference>
<dbReference type="SMART" id="SM00388">
    <property type="entry name" value="HisKA"/>
    <property type="match status" value="1"/>
</dbReference>
<protein>
    <recommendedName>
        <fullName evidence="2">histidine kinase</fullName>
        <ecNumber evidence="2">2.7.13.3</ecNumber>
    </recommendedName>
</protein>
<dbReference type="Proteomes" id="UP000054350">
    <property type="component" value="Unassembled WGS sequence"/>
</dbReference>
<gene>
    <name evidence="7" type="ORF">AMAG_18921</name>
</gene>
<organism evidence="7 8">
    <name type="scientific">Allomyces macrogynus (strain ATCC 38327)</name>
    <name type="common">Allomyces javanicus var. macrogynus</name>
    <dbReference type="NCBI Taxonomy" id="578462"/>
    <lineage>
        <taxon>Eukaryota</taxon>
        <taxon>Fungi</taxon>
        <taxon>Fungi incertae sedis</taxon>
        <taxon>Blastocladiomycota</taxon>
        <taxon>Blastocladiomycetes</taxon>
        <taxon>Blastocladiales</taxon>
        <taxon>Blastocladiaceae</taxon>
        <taxon>Allomyces</taxon>
    </lineage>
</organism>
<dbReference type="InterPro" id="IPR036890">
    <property type="entry name" value="HATPase_C_sf"/>
</dbReference>
<dbReference type="SUPFAM" id="SSF47384">
    <property type="entry name" value="Homodimeric domain of signal transducing histidine kinase"/>
    <property type="match status" value="1"/>
</dbReference>
<dbReference type="InterPro" id="IPR036097">
    <property type="entry name" value="HisK_dim/P_sf"/>
</dbReference>
<name>A0A0L0SK67_ALLM3</name>
<evidence type="ECO:0000256" key="2">
    <source>
        <dbReference type="ARBA" id="ARBA00012438"/>
    </source>
</evidence>
<dbReference type="VEuPathDB" id="FungiDB:AMAG_18921"/>
<evidence type="ECO:0000313" key="8">
    <source>
        <dbReference type="Proteomes" id="UP000054350"/>
    </source>
</evidence>
<sequence length="411" mass="44147">MSVLEREKQEAEALNSTKTVFLATVSHELRTPMNAIIGLVDLLLTKYTLSRDMREVLEIVAVSSSTLLNLVNDLLDLSKLECQGSGFTLDHRPFSVLDVVEKSIEVVCTQAEAKGLYLCAHLDHEFNVVVGDKLRLRQVLVNLMSNAIKFTERDRRSGLTAGDLIRFGSGTTHLLKVWTTSDTATLALTKAVTAIVSVVTSVALVQLMPMAMLLPGRLFLLEEELVVRAHNERVLQAENTNLTKLRAITLCVRRALEFHTICDIASVQLARHFDLVGCAVFALDAHCPVPDAPATPAAMAAALASGLRSAPPSPAVSHCAWPCSPVPGHVPLADMSATAPDTHPWAQHFELGPATCVALHHTPAYADLVAAAAASPRMSSSSRGSSSRTSTGSAPTTHSRMDSVHAAAKQY</sequence>
<evidence type="ECO:0000313" key="7">
    <source>
        <dbReference type="EMBL" id="KNE62814.1"/>
    </source>
</evidence>
<dbReference type="PROSITE" id="PS50109">
    <property type="entry name" value="HIS_KIN"/>
    <property type="match status" value="1"/>
</dbReference>
<dbReference type="SUPFAM" id="SSF55874">
    <property type="entry name" value="ATPase domain of HSP90 chaperone/DNA topoisomerase II/histidine kinase"/>
    <property type="match status" value="1"/>
</dbReference>
<feature type="compositionally biased region" description="Low complexity" evidence="5">
    <location>
        <begin position="377"/>
        <end position="397"/>
    </location>
</feature>
<feature type="region of interest" description="Disordered" evidence="5">
    <location>
        <begin position="377"/>
        <end position="411"/>
    </location>
</feature>
<dbReference type="Gene3D" id="1.10.287.130">
    <property type="match status" value="1"/>
</dbReference>
<dbReference type="InterPro" id="IPR003661">
    <property type="entry name" value="HisK_dim/P_dom"/>
</dbReference>
<dbReference type="OrthoDB" id="60033at2759"/>
<dbReference type="STRING" id="578462.A0A0L0SK67"/>
<keyword evidence="3" id="KW-0808">Transferase</keyword>
<comment type="catalytic activity">
    <reaction evidence="1">
        <text>ATP + protein L-histidine = ADP + protein N-phospho-L-histidine.</text>
        <dbReference type="EC" id="2.7.13.3"/>
    </reaction>
</comment>
<evidence type="ECO:0000259" key="6">
    <source>
        <dbReference type="PROSITE" id="PS50109"/>
    </source>
</evidence>
<evidence type="ECO:0000256" key="5">
    <source>
        <dbReference type="SAM" id="MobiDB-lite"/>
    </source>
</evidence>
<dbReference type="Pfam" id="PF00512">
    <property type="entry name" value="HisKA"/>
    <property type="match status" value="1"/>
</dbReference>
<dbReference type="Pfam" id="PF25487">
    <property type="entry name" value="ETR1_N"/>
    <property type="match status" value="1"/>
</dbReference>
<evidence type="ECO:0000256" key="1">
    <source>
        <dbReference type="ARBA" id="ARBA00000085"/>
    </source>
</evidence>
<dbReference type="GO" id="GO:0000155">
    <property type="term" value="F:phosphorelay sensor kinase activity"/>
    <property type="evidence" value="ECO:0007669"/>
    <property type="project" value="InterPro"/>
</dbReference>
<dbReference type="CDD" id="cd00082">
    <property type="entry name" value="HisKA"/>
    <property type="match status" value="1"/>
</dbReference>
<reference evidence="7 8" key="1">
    <citation type="submission" date="2009-11" db="EMBL/GenBank/DDBJ databases">
        <title>Annotation of Allomyces macrogynus ATCC 38327.</title>
        <authorList>
            <consortium name="The Broad Institute Genome Sequencing Platform"/>
            <person name="Russ C."/>
            <person name="Cuomo C."/>
            <person name="Burger G."/>
            <person name="Gray M.W."/>
            <person name="Holland P.W.H."/>
            <person name="King N."/>
            <person name="Lang F.B.F."/>
            <person name="Roger A.J."/>
            <person name="Ruiz-Trillo I."/>
            <person name="Young S.K."/>
            <person name="Zeng Q."/>
            <person name="Gargeya S."/>
            <person name="Fitzgerald M."/>
            <person name="Haas B."/>
            <person name="Abouelleil A."/>
            <person name="Alvarado L."/>
            <person name="Arachchi H.M."/>
            <person name="Berlin A."/>
            <person name="Chapman S.B."/>
            <person name="Gearin G."/>
            <person name="Goldberg J."/>
            <person name="Griggs A."/>
            <person name="Gujja S."/>
            <person name="Hansen M."/>
            <person name="Heiman D."/>
            <person name="Howarth C."/>
            <person name="Larimer J."/>
            <person name="Lui A."/>
            <person name="MacDonald P.J.P."/>
            <person name="McCowen C."/>
            <person name="Montmayeur A."/>
            <person name="Murphy C."/>
            <person name="Neiman D."/>
            <person name="Pearson M."/>
            <person name="Priest M."/>
            <person name="Roberts A."/>
            <person name="Saif S."/>
            <person name="Shea T."/>
            <person name="Sisk P."/>
            <person name="Stolte C."/>
            <person name="Sykes S."/>
            <person name="Wortman J."/>
            <person name="Nusbaum C."/>
            <person name="Birren B."/>
        </authorList>
    </citation>
    <scope>NUCLEOTIDE SEQUENCE [LARGE SCALE GENOMIC DNA]</scope>
    <source>
        <strain evidence="7 8">ATCC 38327</strain>
    </source>
</reference>
<dbReference type="PANTHER" id="PTHR43047">
    <property type="entry name" value="TWO-COMPONENT HISTIDINE PROTEIN KINASE"/>
    <property type="match status" value="1"/>
</dbReference>
<accession>A0A0L0SK67</accession>
<dbReference type="InterPro" id="IPR058544">
    <property type="entry name" value="ETR1_N"/>
</dbReference>